<dbReference type="GO" id="GO:0003899">
    <property type="term" value="F:DNA-directed RNA polymerase activity"/>
    <property type="evidence" value="ECO:0007669"/>
    <property type="project" value="UniProtKB-UniRule"/>
</dbReference>
<evidence type="ECO:0000256" key="11">
    <source>
        <dbReference type="ARBA" id="ARBA00023163"/>
    </source>
</evidence>
<gene>
    <name evidence="12 14" type="primary">dnaG</name>
    <name evidence="14" type="ORF">SAC06_07175</name>
</gene>
<dbReference type="RefSeq" id="WP_350257630.1">
    <property type="nucleotide sequence ID" value="NZ_CP138335.1"/>
</dbReference>
<dbReference type="InterPro" id="IPR019475">
    <property type="entry name" value="DNA_primase_DnaB-bd"/>
</dbReference>
<dbReference type="PROSITE" id="PS50880">
    <property type="entry name" value="TOPRIM"/>
    <property type="match status" value="1"/>
</dbReference>
<dbReference type="Gene3D" id="3.90.980.10">
    <property type="entry name" value="DNA primase, catalytic core, N-terminal domain"/>
    <property type="match status" value="1"/>
</dbReference>
<keyword evidence="11 12" id="KW-0804">Transcription</keyword>
<keyword evidence="8 12" id="KW-0862">Zinc</keyword>
<evidence type="ECO:0000256" key="12">
    <source>
        <dbReference type="HAMAP-Rule" id="MF_00974"/>
    </source>
</evidence>
<evidence type="ECO:0000256" key="4">
    <source>
        <dbReference type="ARBA" id="ARBA00022695"/>
    </source>
</evidence>
<dbReference type="Pfam" id="PF13662">
    <property type="entry name" value="Toprim_4"/>
    <property type="match status" value="1"/>
</dbReference>
<dbReference type="PANTHER" id="PTHR30313">
    <property type="entry name" value="DNA PRIMASE"/>
    <property type="match status" value="1"/>
</dbReference>
<evidence type="ECO:0000256" key="8">
    <source>
        <dbReference type="ARBA" id="ARBA00022833"/>
    </source>
</evidence>
<dbReference type="InterPro" id="IPR002694">
    <property type="entry name" value="Znf_CHC2"/>
</dbReference>
<dbReference type="Pfam" id="PF08275">
    <property type="entry name" value="DNAG_N"/>
    <property type="match status" value="1"/>
</dbReference>
<dbReference type="CDD" id="cd03364">
    <property type="entry name" value="TOPRIM_DnaG_primases"/>
    <property type="match status" value="1"/>
</dbReference>
<keyword evidence="4 12" id="KW-0548">Nucleotidyltransferase</keyword>
<evidence type="ECO:0000256" key="9">
    <source>
        <dbReference type="ARBA" id="ARBA00022842"/>
    </source>
</evidence>
<keyword evidence="1 12" id="KW-0240">DNA-directed RNA polymerase</keyword>
<comment type="cofactor">
    <cofactor evidence="12">
        <name>Zn(2+)</name>
        <dbReference type="ChEBI" id="CHEBI:29105"/>
    </cofactor>
    <text evidence="12">Binds 1 zinc ion per monomer.</text>
</comment>
<reference evidence="14" key="1">
    <citation type="submission" date="2023-11" db="EMBL/GenBank/DDBJ databases">
        <title>Scrofimicrobium hongkongense sp. nov., isolated from a patient with peritonitis.</title>
        <authorList>
            <person name="Lao H.Y."/>
            <person name="Wong A.Y.P."/>
            <person name="Ng T.L."/>
            <person name="Wong R.Y.L."/>
            <person name="Yau M.C.Y."/>
            <person name="Lam J.Y.W."/>
            <person name="Siu G.K.H."/>
        </authorList>
    </citation>
    <scope>NUCLEOTIDE SEQUENCE</scope>
    <source>
        <strain evidence="14">R131</strain>
    </source>
</reference>
<comment type="domain">
    <text evidence="12">Contains an N-terminal zinc-binding domain, a central core domain that contains the primase activity, and a C-terminal DnaB-binding domain.</text>
</comment>
<keyword evidence="3 12" id="KW-0808">Transferase</keyword>
<dbReference type="GO" id="GO:0008270">
    <property type="term" value="F:zinc ion binding"/>
    <property type="evidence" value="ECO:0007669"/>
    <property type="project" value="UniProtKB-UniRule"/>
</dbReference>
<keyword evidence="5 12" id="KW-0235">DNA replication</keyword>
<evidence type="ECO:0000256" key="2">
    <source>
        <dbReference type="ARBA" id="ARBA00022515"/>
    </source>
</evidence>
<evidence type="ECO:0000256" key="3">
    <source>
        <dbReference type="ARBA" id="ARBA00022679"/>
    </source>
</evidence>
<dbReference type="FunFam" id="3.90.580.10:FF:000001">
    <property type="entry name" value="DNA primase"/>
    <property type="match status" value="1"/>
</dbReference>
<dbReference type="InterPro" id="IPR050219">
    <property type="entry name" value="DnaG_primase"/>
</dbReference>
<evidence type="ECO:0000313" key="14">
    <source>
        <dbReference type="EMBL" id="XBW07424.1"/>
    </source>
</evidence>
<comment type="function">
    <text evidence="12">RNA polymerase that catalyzes the synthesis of short RNA molecules used as primers for DNA polymerase during DNA replication.</text>
</comment>
<dbReference type="AlphaFoldDB" id="A0AAU7V547"/>
<dbReference type="InterPro" id="IPR037068">
    <property type="entry name" value="DNA_primase_core_N_sf"/>
</dbReference>
<keyword evidence="10 12" id="KW-0238">DNA-binding</keyword>
<evidence type="ECO:0000256" key="7">
    <source>
        <dbReference type="ARBA" id="ARBA00022771"/>
    </source>
</evidence>
<comment type="subunit">
    <text evidence="12">Monomer. Interacts with DnaB.</text>
</comment>
<dbReference type="SMART" id="SM00400">
    <property type="entry name" value="ZnF_CHCC"/>
    <property type="match status" value="1"/>
</dbReference>
<dbReference type="GO" id="GO:1990077">
    <property type="term" value="C:primosome complex"/>
    <property type="evidence" value="ECO:0007669"/>
    <property type="project" value="UniProtKB-KW"/>
</dbReference>
<dbReference type="SUPFAM" id="SSF56731">
    <property type="entry name" value="DNA primase core"/>
    <property type="match status" value="1"/>
</dbReference>
<dbReference type="SMART" id="SM00493">
    <property type="entry name" value="TOPRIM"/>
    <property type="match status" value="1"/>
</dbReference>
<dbReference type="GO" id="GO:0000428">
    <property type="term" value="C:DNA-directed RNA polymerase complex"/>
    <property type="evidence" value="ECO:0007669"/>
    <property type="project" value="UniProtKB-KW"/>
</dbReference>
<organism evidence="14">
    <name type="scientific">Scrofimicrobium appendicitidis</name>
    <dbReference type="NCBI Taxonomy" id="3079930"/>
    <lineage>
        <taxon>Bacteria</taxon>
        <taxon>Bacillati</taxon>
        <taxon>Actinomycetota</taxon>
        <taxon>Actinomycetes</taxon>
        <taxon>Actinomycetales</taxon>
        <taxon>Actinomycetaceae</taxon>
        <taxon>Scrofimicrobium</taxon>
    </lineage>
</organism>
<dbReference type="SUPFAM" id="SSF57783">
    <property type="entry name" value="Zinc beta-ribbon"/>
    <property type="match status" value="1"/>
</dbReference>
<dbReference type="InterPro" id="IPR036977">
    <property type="entry name" value="DNA_primase_Znf_CHC2"/>
</dbReference>
<evidence type="ECO:0000256" key="6">
    <source>
        <dbReference type="ARBA" id="ARBA00022723"/>
    </source>
</evidence>
<evidence type="ECO:0000259" key="13">
    <source>
        <dbReference type="PROSITE" id="PS50880"/>
    </source>
</evidence>
<dbReference type="GO" id="GO:0006269">
    <property type="term" value="P:DNA replication, synthesis of primer"/>
    <property type="evidence" value="ECO:0007669"/>
    <property type="project" value="UniProtKB-UniRule"/>
</dbReference>
<evidence type="ECO:0000256" key="1">
    <source>
        <dbReference type="ARBA" id="ARBA00022478"/>
    </source>
</evidence>
<dbReference type="Pfam" id="PF08278">
    <property type="entry name" value="DnaG_DnaB_bind"/>
    <property type="match status" value="1"/>
</dbReference>
<comment type="catalytic activity">
    <reaction evidence="12">
        <text>ssDNA + n NTP = ssDNA/pppN(pN)n-1 hybrid + (n-1) diphosphate.</text>
        <dbReference type="EC" id="2.7.7.101"/>
    </reaction>
</comment>
<dbReference type="Gene3D" id="3.40.1360.10">
    <property type="match status" value="1"/>
</dbReference>
<dbReference type="KEGG" id="sapp:SAC06_07175"/>
<keyword evidence="2 12" id="KW-0639">Primosome</keyword>
<feature type="domain" description="Toprim" evidence="13">
    <location>
        <begin position="262"/>
        <end position="360"/>
    </location>
</feature>
<comment type="similarity">
    <text evidence="12">Belongs to the DnaG primase family.</text>
</comment>
<keyword evidence="7 12" id="KW-0863">Zinc-finger</keyword>
<sequence>MAGLIRREDIEEVRNRTRIEEVVGEQVTLRPAGVGSLKGLCPFHEERTPSFHVRPQLGLWHCFGCGEGGDAIAFVQRINHLDFAEAVEFLAEKVGVTLRYEGGGNRRRTEEPGRRQRLLEAHRNAEDFYREQLQTPGAAVGRQFLAERGFDQAAADRFGVGYSPASWDGLTRHLRGRGFTDQELITAGLAVQGNRGLYDRFRNRLMWPIRDLTGATIGFGARKLDEEPDSPKYLNTPETPIYRKSHVLYGLDLAKQDIVRQRRIVVVEGYTDVMAAHLAGETVAVATCGTAFGSDHVQLVRRLLGDEADPAAGVVLTSGRARGGEIIFTFDGDEAGKAAARKVYVEDQKFAAQTFVAIEPHGWDPCDLRQRRGDEAVRQLIESRVPLFEFVLRSVLAQLDLDTAEGRVAAVRAGAPVLAGIKDIALRQEYVRQFAGWVGVEMSRVSGAIRNVGRPRPAAGIASPAVPSNDPVVRMERQALEALLQRPLDVVGMGFELLSPESFSLPIHRAVHEAILAAGGLDRYLDFLAAAEQEVGMGEQSVSLATRRWIEEIRSGAGPQVSEVIRQLAVAPLAQDDASSVRDYAVGLMRALVRLELTRRVAALRLRLGRLDPSDPDYEEIFAELVELDSQRREYADHSG</sequence>
<dbReference type="InterPro" id="IPR006295">
    <property type="entry name" value="DNA_primase_DnaG"/>
</dbReference>
<accession>A0AAU7V547</accession>
<dbReference type="InterPro" id="IPR030846">
    <property type="entry name" value="DnaG_bac"/>
</dbReference>
<dbReference type="GO" id="GO:0003677">
    <property type="term" value="F:DNA binding"/>
    <property type="evidence" value="ECO:0007669"/>
    <property type="project" value="UniProtKB-KW"/>
</dbReference>
<proteinExistence type="inferred from homology"/>
<dbReference type="NCBIfam" id="TIGR01391">
    <property type="entry name" value="dnaG"/>
    <property type="match status" value="1"/>
</dbReference>
<dbReference type="Gene3D" id="3.90.580.10">
    <property type="entry name" value="Zinc finger, CHC2-type domain"/>
    <property type="match status" value="1"/>
</dbReference>
<feature type="zinc finger region" description="CHC2-type" evidence="12">
    <location>
        <begin position="41"/>
        <end position="65"/>
    </location>
</feature>
<dbReference type="InterPro" id="IPR034151">
    <property type="entry name" value="TOPRIM_DnaG_bac"/>
</dbReference>
<protein>
    <recommendedName>
        <fullName evidence="12">DNA primase</fullName>
        <ecNumber evidence="12">2.7.7.101</ecNumber>
    </recommendedName>
</protein>
<keyword evidence="6 12" id="KW-0479">Metal-binding</keyword>
<keyword evidence="9" id="KW-0460">Magnesium</keyword>
<dbReference type="EMBL" id="CP138335">
    <property type="protein sequence ID" value="XBW07424.1"/>
    <property type="molecule type" value="Genomic_DNA"/>
</dbReference>
<dbReference type="InterPro" id="IPR013173">
    <property type="entry name" value="DNA_primase_DnaG_DnaB-bd_dom"/>
</dbReference>
<dbReference type="InterPro" id="IPR006171">
    <property type="entry name" value="TOPRIM_dom"/>
</dbReference>
<name>A0AAU7V547_9ACTO</name>
<dbReference type="EC" id="2.7.7.101" evidence="12"/>
<dbReference type="Pfam" id="PF10410">
    <property type="entry name" value="DnaB_bind"/>
    <property type="match status" value="1"/>
</dbReference>
<dbReference type="InterPro" id="IPR013264">
    <property type="entry name" value="DNAG_N"/>
</dbReference>
<dbReference type="PANTHER" id="PTHR30313:SF2">
    <property type="entry name" value="DNA PRIMASE"/>
    <property type="match status" value="1"/>
</dbReference>
<dbReference type="FunFam" id="3.90.980.10:FF:000001">
    <property type="entry name" value="DNA primase"/>
    <property type="match status" value="1"/>
</dbReference>
<evidence type="ECO:0000256" key="10">
    <source>
        <dbReference type="ARBA" id="ARBA00023125"/>
    </source>
</evidence>
<dbReference type="GO" id="GO:0005737">
    <property type="term" value="C:cytoplasm"/>
    <property type="evidence" value="ECO:0007669"/>
    <property type="project" value="TreeGrafter"/>
</dbReference>
<dbReference type="Pfam" id="PF01807">
    <property type="entry name" value="Zn_ribbon_DnaG"/>
    <property type="match status" value="1"/>
</dbReference>
<evidence type="ECO:0000256" key="5">
    <source>
        <dbReference type="ARBA" id="ARBA00022705"/>
    </source>
</evidence>
<dbReference type="HAMAP" id="MF_00974">
    <property type="entry name" value="DNA_primase_DnaG"/>
    <property type="match status" value="1"/>
</dbReference>